<reference evidence="1 2" key="1">
    <citation type="submission" date="2016-10" db="EMBL/GenBank/DDBJ databases">
        <authorList>
            <person name="de Groot N.N."/>
        </authorList>
    </citation>
    <scope>NUCLEOTIDE SEQUENCE [LARGE SCALE GENOMIC DNA]</scope>
    <source>
        <strain evidence="1 2">DSM 24677</strain>
    </source>
</reference>
<keyword evidence="2" id="KW-1185">Reference proteome</keyword>
<dbReference type="InterPro" id="IPR038293">
    <property type="entry name" value="ATPase_inh_sub_z_sf"/>
</dbReference>
<evidence type="ECO:0000313" key="2">
    <source>
        <dbReference type="Proteomes" id="UP000199026"/>
    </source>
</evidence>
<name>A0A1H3IN74_9RHOB</name>
<dbReference type="EMBL" id="FNPR01000001">
    <property type="protein sequence ID" value="SDY28264.1"/>
    <property type="molecule type" value="Genomic_DNA"/>
</dbReference>
<dbReference type="GeneID" id="78123912"/>
<dbReference type="STRING" id="576131.SAMN05444486_1011131"/>
<gene>
    <name evidence="1" type="ORF">SAMN05444486_1011131</name>
</gene>
<dbReference type="OrthoDB" id="9810387at2"/>
<dbReference type="PIRSF" id="PIRSF031780">
    <property type="entry name" value="UCP031780"/>
    <property type="match status" value="1"/>
</dbReference>
<accession>A0A1H3IN74</accession>
<dbReference type="AlphaFoldDB" id="A0A1H3IN74"/>
<evidence type="ECO:0000313" key="1">
    <source>
        <dbReference type="EMBL" id="SDY28264.1"/>
    </source>
</evidence>
<sequence length="105" mass="11477">MSTFDDRENAFENKFAHDEEVKFKAEARTNKLLGLWAAELLGKSGDDAAAYAAEVVKADFEEAGHEDVVRKVAADLGEMADTDTIRAKRAELSVLAKTQVMTEVG</sequence>
<dbReference type="RefSeq" id="WP_089888500.1">
    <property type="nucleotide sequence ID" value="NZ_CALJFH010000034.1"/>
</dbReference>
<organism evidence="1 2">
    <name type="scientific">Lentibacter algarum</name>
    <dbReference type="NCBI Taxonomy" id="576131"/>
    <lineage>
        <taxon>Bacteria</taxon>
        <taxon>Pseudomonadati</taxon>
        <taxon>Pseudomonadota</taxon>
        <taxon>Alphaproteobacteria</taxon>
        <taxon>Rhodobacterales</taxon>
        <taxon>Roseobacteraceae</taxon>
        <taxon>Lentibacter</taxon>
    </lineage>
</organism>
<dbReference type="Gene3D" id="1.10.790.20">
    <property type="entry name" value="Domain of unknown function DUF1476"/>
    <property type="match status" value="1"/>
</dbReference>
<evidence type="ECO:0008006" key="3">
    <source>
        <dbReference type="Google" id="ProtNLM"/>
    </source>
</evidence>
<dbReference type="Pfam" id="PF07345">
    <property type="entry name" value="ATPaseInh_sub_z"/>
    <property type="match status" value="1"/>
</dbReference>
<dbReference type="Proteomes" id="UP000199026">
    <property type="component" value="Unassembled WGS sequence"/>
</dbReference>
<dbReference type="InterPro" id="IPR009945">
    <property type="entry name" value="ATPase_inh_sub_z"/>
</dbReference>
<proteinExistence type="predicted"/>
<protein>
    <recommendedName>
        <fullName evidence="3">Aldolase</fullName>
    </recommendedName>
</protein>